<dbReference type="PROSITE" id="PS51165">
    <property type="entry name" value="THUMP"/>
    <property type="match status" value="1"/>
</dbReference>
<dbReference type="Gene3D" id="3.30.2130.30">
    <property type="match status" value="1"/>
</dbReference>
<evidence type="ECO:0000256" key="2">
    <source>
        <dbReference type="ARBA" id="ARBA00022679"/>
    </source>
</evidence>
<dbReference type="PANTHER" id="PTHR47313:SF1">
    <property type="entry name" value="RIBOSOMAL RNA LARGE SUBUNIT METHYLTRANSFERASE K_L"/>
    <property type="match status" value="1"/>
</dbReference>
<dbReference type="PRINTS" id="PR00507">
    <property type="entry name" value="N12N6MTFRASE"/>
</dbReference>
<keyword evidence="6" id="KW-1185">Reference proteome</keyword>
<reference evidence="5 6" key="1">
    <citation type="submission" date="2024-02" db="EMBL/GenBank/DDBJ databases">
        <title>New thermophilic sulfur-oxidizing bacteria from a hot springs of the Uzon caldera (Kamchatka, Russia).</title>
        <authorList>
            <person name="Dukat A.M."/>
            <person name="Elcheninov A.G."/>
            <person name="Frolov E.N."/>
        </authorList>
    </citation>
    <scope>NUCLEOTIDE SEQUENCE [LARGE SCALE GENOMIC DNA]</scope>
    <source>
        <strain evidence="5 6">AK1</strain>
    </source>
</reference>
<dbReference type="Pfam" id="PF02926">
    <property type="entry name" value="THUMP"/>
    <property type="match status" value="1"/>
</dbReference>
<protein>
    <submittedName>
        <fullName evidence="5">THUMP domain-containing protein</fullName>
    </submittedName>
</protein>
<comment type="caution">
    <text evidence="5">The sequence shown here is derived from an EMBL/GenBank/DDBJ whole genome shotgun (WGS) entry which is preliminary data.</text>
</comment>
<dbReference type="Pfam" id="PF01170">
    <property type="entry name" value="UPF0020"/>
    <property type="match status" value="1"/>
</dbReference>
<dbReference type="InterPro" id="IPR000241">
    <property type="entry name" value="RlmKL-like_Mtase"/>
</dbReference>
<dbReference type="InterPro" id="IPR054170">
    <property type="entry name" value="RlmL_1st"/>
</dbReference>
<dbReference type="InterPro" id="IPR004114">
    <property type="entry name" value="THUMP_dom"/>
</dbReference>
<dbReference type="InterPro" id="IPR029063">
    <property type="entry name" value="SAM-dependent_MTases_sf"/>
</dbReference>
<dbReference type="PROSITE" id="PS00092">
    <property type="entry name" value="N6_MTASE"/>
    <property type="match status" value="1"/>
</dbReference>
<dbReference type="InterPro" id="IPR002052">
    <property type="entry name" value="DNA_methylase_N6_adenine_CS"/>
</dbReference>
<evidence type="ECO:0000256" key="1">
    <source>
        <dbReference type="ARBA" id="ARBA00022603"/>
    </source>
</evidence>
<dbReference type="Gene3D" id="3.40.50.150">
    <property type="entry name" value="Vaccinia Virus protein VP39"/>
    <property type="match status" value="1"/>
</dbReference>
<proteinExistence type="predicted"/>
<dbReference type="EMBL" id="JBAJEX010000012">
    <property type="protein sequence ID" value="MEO1767878.1"/>
    <property type="molecule type" value="Genomic_DNA"/>
</dbReference>
<keyword evidence="2" id="KW-0808">Transferase</keyword>
<accession>A0ABV0EJD6</accession>
<dbReference type="CDD" id="cd11715">
    <property type="entry name" value="THUMP_AdoMetMT"/>
    <property type="match status" value="1"/>
</dbReference>
<keyword evidence="3" id="KW-0694">RNA-binding</keyword>
<dbReference type="SUPFAM" id="SSF53335">
    <property type="entry name" value="S-adenosyl-L-methionine-dependent methyltransferases"/>
    <property type="match status" value="1"/>
</dbReference>
<evidence type="ECO:0000313" key="5">
    <source>
        <dbReference type="EMBL" id="MEO1767878.1"/>
    </source>
</evidence>
<keyword evidence="1" id="KW-0489">Methyltransferase</keyword>
<dbReference type="Pfam" id="PF22020">
    <property type="entry name" value="RlmL_1st"/>
    <property type="match status" value="1"/>
</dbReference>
<evidence type="ECO:0000313" key="6">
    <source>
        <dbReference type="Proteomes" id="UP001482231"/>
    </source>
</evidence>
<dbReference type="RefSeq" id="WP_347308990.1">
    <property type="nucleotide sequence ID" value="NZ_JBAJEX010000012.1"/>
</dbReference>
<dbReference type="SMART" id="SM00981">
    <property type="entry name" value="THUMP"/>
    <property type="match status" value="1"/>
</dbReference>
<evidence type="ECO:0000259" key="4">
    <source>
        <dbReference type="PROSITE" id="PS51165"/>
    </source>
</evidence>
<gene>
    <name evidence="5" type="ORF">V6E02_11720</name>
</gene>
<evidence type="ECO:0000256" key="3">
    <source>
        <dbReference type="PROSITE-ProRule" id="PRU00529"/>
    </source>
</evidence>
<dbReference type="PANTHER" id="PTHR47313">
    <property type="entry name" value="RIBOSOMAL RNA LARGE SUBUNIT METHYLTRANSFERASE K/L"/>
    <property type="match status" value="1"/>
</dbReference>
<sequence>MSEHFFAPCPRGLESALAAELTRLGAAQVSPVESGVGFQGDWPLCYRVNLWSRLASRVLWRIAHGPYQSEEEVYRLARAVDWPSYFDVDQTFAVSTVARRCPLKSLNFVTLRIKDAVCDRFRDTRGRRPNVDTARPAVRLAAFLDATHLTLYLDTSGEALFKRGWRKSKGEAPLKENLAAGILHLTGWQPGVPLLDPMCGSGTFLMEAALMALHIAPGLGRGFAFERLENFDAQAWARLRREAEAECRPRQQLPLWGSDSDAAAVRHARRNFAEAGLAPVVALERKDVLELEAPAAEGVLVTNPPYGERIGDLATLAEFYPRLGSVLKQRFAGWRVFIFTADTRLPGLMRLKPARRTPLYNGPLACRLYEFPMVAGSHRRQR</sequence>
<dbReference type="Proteomes" id="UP001482231">
    <property type="component" value="Unassembled WGS sequence"/>
</dbReference>
<organism evidence="5 6">
    <name type="scientific">Thiobacter aerophilum</name>
    <dbReference type="NCBI Taxonomy" id="3121275"/>
    <lineage>
        <taxon>Bacteria</taxon>
        <taxon>Pseudomonadati</taxon>
        <taxon>Pseudomonadota</taxon>
        <taxon>Betaproteobacteria</taxon>
        <taxon>Burkholderiales</taxon>
        <taxon>Thiobacteraceae</taxon>
        <taxon>Thiobacter</taxon>
    </lineage>
</organism>
<feature type="domain" description="THUMP" evidence="4">
    <location>
        <begin position="44"/>
        <end position="155"/>
    </location>
</feature>
<name>A0ABV0EJD6_9BURK</name>